<dbReference type="OrthoDB" id="422086at2759"/>
<evidence type="ECO:0000256" key="4">
    <source>
        <dbReference type="ARBA" id="ARBA00023136"/>
    </source>
</evidence>
<feature type="transmembrane region" description="Helical" evidence="5">
    <location>
        <begin position="6"/>
        <end position="39"/>
    </location>
</feature>
<evidence type="ECO:0000256" key="1">
    <source>
        <dbReference type="ARBA" id="ARBA00004141"/>
    </source>
</evidence>
<evidence type="ECO:0000256" key="2">
    <source>
        <dbReference type="ARBA" id="ARBA00022692"/>
    </source>
</evidence>
<keyword evidence="5" id="KW-0489">Methyltransferase</keyword>
<dbReference type="Gene3D" id="1.20.120.1630">
    <property type="match status" value="1"/>
</dbReference>
<dbReference type="EC" id="2.1.1.100" evidence="5"/>
<comment type="catalytic activity">
    <reaction evidence="5">
        <text>[protein]-C-terminal S-[(2E,6E)-farnesyl]-L-cysteine + S-adenosyl-L-methionine = [protein]-C-terminal S-[(2E,6E)-farnesyl]-L-cysteine methyl ester + S-adenosyl-L-homocysteine</text>
        <dbReference type="Rhea" id="RHEA:21672"/>
        <dbReference type="Rhea" id="RHEA-COMP:12125"/>
        <dbReference type="Rhea" id="RHEA-COMP:12126"/>
        <dbReference type="ChEBI" id="CHEBI:57856"/>
        <dbReference type="ChEBI" id="CHEBI:59789"/>
        <dbReference type="ChEBI" id="CHEBI:90510"/>
        <dbReference type="ChEBI" id="CHEBI:90511"/>
        <dbReference type="EC" id="2.1.1.100"/>
    </reaction>
</comment>
<dbReference type="VEuPathDB" id="MicrosporidiaDB:EROM_011190"/>
<dbReference type="GO" id="GO:0004671">
    <property type="term" value="F:protein C-terminal S-isoprenylcysteine carboxyl O-methyltransferase activity"/>
    <property type="evidence" value="ECO:0007669"/>
    <property type="project" value="UniProtKB-EC"/>
</dbReference>
<protein>
    <recommendedName>
        <fullName evidence="5">Protein-S-isoprenylcysteine O-methyltransferase</fullName>
        <ecNumber evidence="5">2.1.1.100</ecNumber>
    </recommendedName>
</protein>
<reference evidence="6 7" key="1">
    <citation type="journal article" date="2012" name="Proc. Natl. Acad. Sci. U.S.A.">
        <title>Gain and loss of multiple functionally related, horizontally transferred genes in the reduced genomes of two microsporidian parasites.</title>
        <authorList>
            <person name="Pombert J.-F."/>
            <person name="Selman M."/>
            <person name="Burki F."/>
            <person name="Bardell F.T."/>
            <person name="Farinelli L."/>
            <person name="Solter L.F."/>
            <person name="Whitman D.W."/>
            <person name="Weiss L.M."/>
            <person name="Corradi N."/>
            <person name="Keeling P.J."/>
        </authorList>
    </citation>
    <scope>NUCLEOTIDE SEQUENCE [LARGE SCALE GENOMIC DNA]</scope>
    <source>
        <strain evidence="6 7">SJ-2008</strain>
    </source>
</reference>
<proteinExistence type="inferred from homology"/>
<keyword evidence="7" id="KW-1185">Reference proteome</keyword>
<dbReference type="GO" id="GO:0032259">
    <property type="term" value="P:methylation"/>
    <property type="evidence" value="ECO:0007669"/>
    <property type="project" value="UniProtKB-KW"/>
</dbReference>
<keyword evidence="2 5" id="KW-0812">Transmembrane</keyword>
<accession>I6ZGZ6</accession>
<sequence>MECPSFYFALGSLFMLGISHSSCYLALHIVSSTSLLIFLHSRERVRNIDFGMRIIRHDDFVILFGCLLLESLFVPKSAGYFGGRVLKAVAACGLVFSITFFFVTLRHMPDNKTGGRRIQRSGPYRFVRHPLYSSLILYWASCTIYLSCFVSLAIFLWFVSSRIIPRIKECEREMVSTSSEYMEYRKAVWSGIPMYR</sequence>
<feature type="transmembrane region" description="Helical" evidence="5">
    <location>
        <begin position="88"/>
        <end position="108"/>
    </location>
</feature>
<dbReference type="GO" id="GO:0005789">
    <property type="term" value="C:endoplasmic reticulum membrane"/>
    <property type="evidence" value="ECO:0007669"/>
    <property type="project" value="UniProtKB-SubCell"/>
</dbReference>
<keyword evidence="5" id="KW-0949">S-adenosyl-L-methionine</keyword>
<dbReference type="Proteomes" id="UP000010094">
    <property type="component" value="Chromosome I"/>
</dbReference>
<dbReference type="Pfam" id="PF04140">
    <property type="entry name" value="ICMT"/>
    <property type="match status" value="1"/>
</dbReference>
<evidence type="ECO:0000256" key="5">
    <source>
        <dbReference type="RuleBase" id="RU362022"/>
    </source>
</evidence>
<evidence type="ECO:0000256" key="3">
    <source>
        <dbReference type="ARBA" id="ARBA00022989"/>
    </source>
</evidence>
<dbReference type="PANTHER" id="PTHR12714:SF9">
    <property type="entry name" value="PROTEIN-S-ISOPRENYLCYSTEINE O-METHYLTRANSFERASE"/>
    <property type="match status" value="1"/>
</dbReference>
<keyword evidence="5" id="KW-0808">Transferase</keyword>
<keyword evidence="3 5" id="KW-1133">Transmembrane helix</keyword>
<dbReference type="AlphaFoldDB" id="I6ZGZ6"/>
<name>I6ZGZ6_ENCRO</name>
<dbReference type="InterPro" id="IPR007269">
    <property type="entry name" value="ICMT_MeTrfase"/>
</dbReference>
<evidence type="ECO:0000313" key="7">
    <source>
        <dbReference type="Proteomes" id="UP000010094"/>
    </source>
</evidence>
<gene>
    <name evidence="6" type="ordered locus">EROM_011190</name>
</gene>
<feature type="transmembrane region" description="Helical" evidence="5">
    <location>
        <begin position="60"/>
        <end position="82"/>
    </location>
</feature>
<organism evidence="6 7">
    <name type="scientific">Encephalitozoon romaleae (strain SJ-2008)</name>
    <name type="common">Microsporidian parasite</name>
    <dbReference type="NCBI Taxonomy" id="1178016"/>
    <lineage>
        <taxon>Eukaryota</taxon>
        <taxon>Fungi</taxon>
        <taxon>Fungi incertae sedis</taxon>
        <taxon>Microsporidia</taxon>
        <taxon>Unikaryonidae</taxon>
        <taxon>Encephalitozoon</taxon>
    </lineage>
</organism>
<feature type="transmembrane region" description="Helical" evidence="5">
    <location>
        <begin position="135"/>
        <end position="159"/>
    </location>
</feature>
<keyword evidence="4 5" id="KW-0472">Membrane</keyword>
<dbReference type="KEGG" id="ero:EROM_011190"/>
<dbReference type="EMBL" id="CP003518">
    <property type="protein sequence ID" value="AFN82463.1"/>
    <property type="molecule type" value="Genomic_DNA"/>
</dbReference>
<comment type="subcellular location">
    <subcellularLocation>
        <location evidence="5">Endoplasmic reticulum membrane</location>
        <topology evidence="5">Multi-pass membrane protein</topology>
    </subcellularLocation>
    <subcellularLocation>
        <location evidence="1">Membrane</location>
        <topology evidence="1">Multi-pass membrane protein</topology>
    </subcellularLocation>
</comment>
<keyword evidence="5" id="KW-0256">Endoplasmic reticulum</keyword>
<dbReference type="HOGENOM" id="CLU_120081_0_0_1"/>
<dbReference type="RefSeq" id="XP_009263960.1">
    <property type="nucleotide sequence ID" value="XM_009265685.1"/>
</dbReference>
<dbReference type="PANTHER" id="PTHR12714">
    <property type="entry name" value="PROTEIN-S ISOPRENYLCYSTEINE O-METHYLTRANSFERASE"/>
    <property type="match status" value="1"/>
</dbReference>
<comment type="similarity">
    <text evidence="5">Belongs to the class VI-like SAM-binding methyltransferase superfamily. Isoprenylcysteine carboxyl methyltransferase family.</text>
</comment>
<evidence type="ECO:0000313" key="6">
    <source>
        <dbReference type="EMBL" id="AFN82463.1"/>
    </source>
</evidence>
<dbReference type="GeneID" id="20520746"/>